<organism evidence="2 3">
    <name type="scientific">Phyllosticta citrichinensis</name>
    <dbReference type="NCBI Taxonomy" id="1130410"/>
    <lineage>
        <taxon>Eukaryota</taxon>
        <taxon>Fungi</taxon>
        <taxon>Dikarya</taxon>
        <taxon>Ascomycota</taxon>
        <taxon>Pezizomycotina</taxon>
        <taxon>Dothideomycetes</taxon>
        <taxon>Dothideomycetes incertae sedis</taxon>
        <taxon>Botryosphaeriales</taxon>
        <taxon>Phyllostictaceae</taxon>
        <taxon>Phyllosticta</taxon>
    </lineage>
</organism>
<sequence>MPLQTTLAERRLLHDPRLLPLLFLPWTLLSVCLVKTYQTLHRRRDSHSRPKVLISGFSSPAALFLARAFCAAGHVVVAVDYERPRFTSPARISRAVHTFYTLSASAPALARRPADGDVMRSSSSDHRLLSIVLRERPDLWISCDDDWGADLAVLKRVLDHQASLPQPLIKCRVVAPDQGLLRLASDQVAFADYVRGLGSALRAPEVYIVKSRHDLHWILSGGKNTRKFLASRLDPRDGEAGFSILLPRPTINDTYNCVAELDISKTSPWLLRELVHGEAYQAHALLGDGQVVSFVVSRPAAAAEDGTRIALPPGSPIQKTLLSFTQAFAAALPDHPLTHLNIDFILSAAATDTGMAYRAYPMACSAGPPPLISLVDLTVDPSTLYLYAASSPPRAKSDADSHVERCIQRFNGATTTTTTPPNEPAEVAAAVDKSFSSSLAPRAAPILTPPNTPSVSASRSPPRGRSTRPCKAALALSDPSTSHHLHLSATLNPASSLKGTYSLPLSLRTHLLAPLRTLLLHPLCGGGPAQLAGGLLVLVERVASSRWREERWVWADAGVELWEWGVRAPVMAIWGVFGGRR</sequence>
<proteinExistence type="predicted"/>
<keyword evidence="3" id="KW-1185">Reference proteome</keyword>
<reference evidence="2 3" key="1">
    <citation type="journal article" date="2022" name="G3 (Bethesda)">
        <title>Enemy or ally: a genomic approach to elucidate the lifestyle of Phyllosticta citrichinaensis.</title>
        <authorList>
            <person name="Buijs V.A."/>
            <person name="Groenewald J.Z."/>
            <person name="Haridas S."/>
            <person name="LaButti K.M."/>
            <person name="Lipzen A."/>
            <person name="Martin F.M."/>
            <person name="Barry K."/>
            <person name="Grigoriev I.V."/>
            <person name="Crous P.W."/>
            <person name="Seidl M.F."/>
        </authorList>
    </citation>
    <scope>NUCLEOTIDE SEQUENCE [LARGE SCALE GENOMIC DNA]</scope>
    <source>
        <strain evidence="2 3">CBS 129764</strain>
    </source>
</reference>
<evidence type="ECO:0000313" key="3">
    <source>
        <dbReference type="Proteomes" id="UP001456524"/>
    </source>
</evidence>
<comment type="caution">
    <text evidence="2">The sequence shown here is derived from an EMBL/GenBank/DDBJ whole genome shotgun (WGS) entry which is preliminary data.</text>
</comment>
<protein>
    <recommendedName>
        <fullName evidence="4">ATP-grasp domain-containing protein</fullName>
    </recommendedName>
</protein>
<evidence type="ECO:0000256" key="1">
    <source>
        <dbReference type="SAM" id="MobiDB-lite"/>
    </source>
</evidence>
<feature type="compositionally biased region" description="Low complexity" evidence="1">
    <location>
        <begin position="453"/>
        <end position="469"/>
    </location>
</feature>
<feature type="region of interest" description="Disordered" evidence="1">
    <location>
        <begin position="442"/>
        <end position="469"/>
    </location>
</feature>
<name>A0ABR1Y676_9PEZI</name>
<dbReference type="Proteomes" id="UP001456524">
    <property type="component" value="Unassembled WGS sequence"/>
</dbReference>
<evidence type="ECO:0008006" key="4">
    <source>
        <dbReference type="Google" id="ProtNLM"/>
    </source>
</evidence>
<accession>A0ABR1Y676</accession>
<evidence type="ECO:0000313" key="2">
    <source>
        <dbReference type="EMBL" id="KAK8177412.1"/>
    </source>
</evidence>
<dbReference type="EMBL" id="JBBWUH010000001">
    <property type="protein sequence ID" value="KAK8177412.1"/>
    <property type="molecule type" value="Genomic_DNA"/>
</dbReference>
<gene>
    <name evidence="2" type="ORF">IWX90DRAFT_420955</name>
</gene>